<feature type="transmembrane region" description="Helical" evidence="7">
    <location>
        <begin position="290"/>
        <end position="309"/>
    </location>
</feature>
<keyword evidence="10" id="KW-1185">Reference proteome</keyword>
<dbReference type="NCBIfam" id="TIGR00786">
    <property type="entry name" value="dctM"/>
    <property type="match status" value="1"/>
</dbReference>
<evidence type="ECO:0000256" key="3">
    <source>
        <dbReference type="ARBA" id="ARBA00022519"/>
    </source>
</evidence>
<comment type="subcellular location">
    <subcellularLocation>
        <location evidence="1">Cell inner membrane</location>
        <topology evidence="1">Multi-pass membrane protein</topology>
    </subcellularLocation>
</comment>
<feature type="transmembrane region" description="Helical" evidence="7">
    <location>
        <begin position="223"/>
        <end position="245"/>
    </location>
</feature>
<keyword evidence="4 7" id="KW-0812">Transmembrane</keyword>
<organism evidence="9 10">
    <name type="scientific">Virgibacillus byunsanensis</name>
    <dbReference type="NCBI Taxonomy" id="570945"/>
    <lineage>
        <taxon>Bacteria</taxon>
        <taxon>Bacillati</taxon>
        <taxon>Bacillota</taxon>
        <taxon>Bacilli</taxon>
        <taxon>Bacillales</taxon>
        <taxon>Bacillaceae</taxon>
        <taxon>Virgibacillus</taxon>
    </lineage>
</organism>
<feature type="transmembrane region" description="Helical" evidence="7">
    <location>
        <begin position="6"/>
        <end position="39"/>
    </location>
</feature>
<evidence type="ECO:0000256" key="4">
    <source>
        <dbReference type="ARBA" id="ARBA00022692"/>
    </source>
</evidence>
<feature type="transmembrane region" description="Helical" evidence="7">
    <location>
        <begin position="321"/>
        <end position="337"/>
    </location>
</feature>
<dbReference type="InterPro" id="IPR004681">
    <property type="entry name" value="TRAP_DctM"/>
</dbReference>
<dbReference type="Pfam" id="PF06808">
    <property type="entry name" value="DctM"/>
    <property type="match status" value="1"/>
</dbReference>
<dbReference type="Proteomes" id="UP001597040">
    <property type="component" value="Unassembled WGS sequence"/>
</dbReference>
<keyword evidence="2" id="KW-1003">Cell membrane</keyword>
<accession>A0ABW3LMM4</accession>
<feature type="transmembrane region" description="Helical" evidence="7">
    <location>
        <begin position="174"/>
        <end position="197"/>
    </location>
</feature>
<feature type="transmembrane region" description="Helical" evidence="7">
    <location>
        <begin position="145"/>
        <end position="168"/>
    </location>
</feature>
<keyword evidence="6 7" id="KW-0472">Membrane</keyword>
<keyword evidence="5 7" id="KW-1133">Transmembrane helix</keyword>
<dbReference type="PANTHER" id="PTHR33362">
    <property type="entry name" value="SIALIC ACID TRAP TRANSPORTER PERMEASE PROTEIN SIAT-RELATED"/>
    <property type="match status" value="1"/>
</dbReference>
<feature type="domain" description="TRAP C4-dicarboxylate transport system permease DctM subunit" evidence="8">
    <location>
        <begin position="12"/>
        <end position="429"/>
    </location>
</feature>
<reference evidence="10" key="1">
    <citation type="journal article" date="2019" name="Int. J. Syst. Evol. Microbiol.">
        <title>The Global Catalogue of Microorganisms (GCM) 10K type strain sequencing project: providing services to taxonomists for standard genome sequencing and annotation.</title>
        <authorList>
            <consortium name="The Broad Institute Genomics Platform"/>
            <consortium name="The Broad Institute Genome Sequencing Center for Infectious Disease"/>
            <person name="Wu L."/>
            <person name="Ma J."/>
        </authorList>
    </citation>
    <scope>NUCLEOTIDE SEQUENCE [LARGE SCALE GENOMIC DNA]</scope>
    <source>
        <strain evidence="10">CCUG 56754</strain>
    </source>
</reference>
<evidence type="ECO:0000256" key="5">
    <source>
        <dbReference type="ARBA" id="ARBA00022989"/>
    </source>
</evidence>
<feature type="transmembrane region" description="Helical" evidence="7">
    <location>
        <begin position="51"/>
        <end position="78"/>
    </location>
</feature>
<keyword evidence="3" id="KW-0997">Cell inner membrane</keyword>
<evidence type="ECO:0000256" key="7">
    <source>
        <dbReference type="SAM" id="Phobius"/>
    </source>
</evidence>
<sequence length="439" mass="46922">MDLTMIGIICIALLLLLIFLSVPVGIAFIISGVISTILIFDIERAISLLMGAAFSSIAAPSWTAIPLFILLGALAVQADLARRAFKSADAITSGMPGSVGITTCFACAGFGAISGASIAATSIFGKMALPEMRRLGYGKEFASGLIASAGTFASMIPPSMMFIIYALFTNTSIAELFFAGIIPGILTAVVYAIFIYVKSKRDKVLVERQKAEPKLNGKERLSALFSAWPIVLVAIVILGGIYTGLFTPTEAAAAGCVLILAVGIFEGRFRKLSDVNGALRESANTTSMVFLINIGALFYAKVLVLSRLPQDFTVYLTNLDVPPFVIVLIICLVFFLLGMIMVPIGIYAMILPIVIPIITSLGYDPIWFGVIALKLTEIGAVTPPVGLNVYALKGVVTKDISVVDIFKGIWPFVILDVIILSFLIAFPQITLWVPNLLFD</sequence>
<dbReference type="RefSeq" id="WP_390363009.1">
    <property type="nucleotide sequence ID" value="NZ_JBHTKJ010000035.1"/>
</dbReference>
<evidence type="ECO:0000313" key="10">
    <source>
        <dbReference type="Proteomes" id="UP001597040"/>
    </source>
</evidence>
<gene>
    <name evidence="9" type="ORF">ACFQ3N_13230</name>
</gene>
<evidence type="ECO:0000256" key="1">
    <source>
        <dbReference type="ARBA" id="ARBA00004429"/>
    </source>
</evidence>
<evidence type="ECO:0000256" key="2">
    <source>
        <dbReference type="ARBA" id="ARBA00022475"/>
    </source>
</evidence>
<dbReference type="InterPro" id="IPR010656">
    <property type="entry name" value="DctM"/>
</dbReference>
<feature type="transmembrane region" description="Helical" evidence="7">
    <location>
        <begin position="409"/>
        <end position="433"/>
    </location>
</feature>
<feature type="transmembrane region" description="Helical" evidence="7">
    <location>
        <begin position="344"/>
        <end position="363"/>
    </location>
</feature>
<dbReference type="PIRSF" id="PIRSF006066">
    <property type="entry name" value="HI0050"/>
    <property type="match status" value="1"/>
</dbReference>
<dbReference type="EMBL" id="JBHTKJ010000035">
    <property type="protein sequence ID" value="MFD1039348.1"/>
    <property type="molecule type" value="Genomic_DNA"/>
</dbReference>
<proteinExistence type="predicted"/>
<evidence type="ECO:0000259" key="8">
    <source>
        <dbReference type="Pfam" id="PF06808"/>
    </source>
</evidence>
<feature type="transmembrane region" description="Helical" evidence="7">
    <location>
        <begin position="98"/>
        <end position="124"/>
    </location>
</feature>
<protein>
    <submittedName>
        <fullName evidence="9">TRAP transporter large permease</fullName>
    </submittedName>
</protein>
<comment type="caution">
    <text evidence="9">The sequence shown here is derived from an EMBL/GenBank/DDBJ whole genome shotgun (WGS) entry which is preliminary data.</text>
</comment>
<feature type="transmembrane region" description="Helical" evidence="7">
    <location>
        <begin position="251"/>
        <end position="269"/>
    </location>
</feature>
<evidence type="ECO:0000313" key="9">
    <source>
        <dbReference type="EMBL" id="MFD1039348.1"/>
    </source>
</evidence>
<name>A0ABW3LMM4_9BACI</name>
<evidence type="ECO:0000256" key="6">
    <source>
        <dbReference type="ARBA" id="ARBA00023136"/>
    </source>
</evidence>
<dbReference type="PANTHER" id="PTHR33362:SF5">
    <property type="entry name" value="C4-DICARBOXYLATE TRAP TRANSPORTER LARGE PERMEASE PROTEIN DCTM"/>
    <property type="match status" value="1"/>
</dbReference>